<dbReference type="HOGENOM" id="CLU_2354881_0_0_9"/>
<reference evidence="1 2" key="2">
    <citation type="journal article" date="2012" name="Stand. Genomic Sci.">
        <title>Complete Genome Sequence of Clostridium clariflavum DSM 19732.</title>
        <authorList>
            <person name="Izquierdo J.A."/>
            <person name="Goodwin L."/>
            <person name="Davenport K.W."/>
            <person name="Teshima H."/>
            <person name="Bruce D."/>
            <person name="Detter C."/>
            <person name="Tapia R."/>
            <person name="Han S."/>
            <person name="Land M."/>
            <person name="Hauser L."/>
            <person name="Jeffries C.D."/>
            <person name="Han J."/>
            <person name="Pitluck S."/>
            <person name="Nolan M."/>
            <person name="Chen A."/>
            <person name="Huntemann M."/>
            <person name="Mavromatis K."/>
            <person name="Mikhailova N."/>
            <person name="Liolios K."/>
            <person name="Woyke T."/>
            <person name="Lynd L.R."/>
        </authorList>
    </citation>
    <scope>NUCLEOTIDE SEQUENCE [LARGE SCALE GENOMIC DNA]</scope>
    <source>
        <strain evidence="2">DSM 19732 / NBRC 101661 / EBR45</strain>
    </source>
</reference>
<dbReference type="AlphaFoldDB" id="G8LXW7"/>
<accession>G8LXW7</accession>
<dbReference type="KEGG" id="ccl:Clocl_2283"/>
<evidence type="ECO:0000313" key="1">
    <source>
        <dbReference type="EMBL" id="AEV68870.1"/>
    </source>
</evidence>
<keyword evidence="2" id="KW-1185">Reference proteome</keyword>
<evidence type="ECO:0000313" key="2">
    <source>
        <dbReference type="Proteomes" id="UP000005435"/>
    </source>
</evidence>
<proteinExistence type="predicted"/>
<organism evidence="1 2">
    <name type="scientific">Acetivibrio clariflavus (strain DSM 19732 / NBRC 101661 / EBR45)</name>
    <name type="common">Clostridium clariflavum</name>
    <dbReference type="NCBI Taxonomy" id="720554"/>
    <lineage>
        <taxon>Bacteria</taxon>
        <taxon>Bacillati</taxon>
        <taxon>Bacillota</taxon>
        <taxon>Clostridia</taxon>
        <taxon>Eubacteriales</taxon>
        <taxon>Oscillospiraceae</taxon>
        <taxon>Acetivibrio</taxon>
    </lineage>
</organism>
<dbReference type="OrthoDB" id="1739544at2"/>
<dbReference type="eggNOG" id="ENOG50338HA">
    <property type="taxonomic scope" value="Bacteria"/>
</dbReference>
<dbReference type="Proteomes" id="UP000005435">
    <property type="component" value="Chromosome"/>
</dbReference>
<reference evidence="2" key="1">
    <citation type="submission" date="2011-12" db="EMBL/GenBank/DDBJ databases">
        <title>Complete sequence of Clostridium clariflavum DSM 19732.</title>
        <authorList>
            <consortium name="US DOE Joint Genome Institute"/>
            <person name="Lucas S."/>
            <person name="Han J."/>
            <person name="Lapidus A."/>
            <person name="Cheng J.-F."/>
            <person name="Goodwin L."/>
            <person name="Pitluck S."/>
            <person name="Peters L."/>
            <person name="Teshima H."/>
            <person name="Detter J.C."/>
            <person name="Han C."/>
            <person name="Tapia R."/>
            <person name="Land M."/>
            <person name="Hauser L."/>
            <person name="Kyrpides N."/>
            <person name="Ivanova N."/>
            <person name="Pagani I."/>
            <person name="Kitzmiller T."/>
            <person name="Lynd L."/>
            <person name="Izquierdo J."/>
            <person name="Woyke T."/>
        </authorList>
    </citation>
    <scope>NUCLEOTIDE SEQUENCE [LARGE SCALE GENOMIC DNA]</scope>
    <source>
        <strain evidence="2">DSM 19732 / NBRC 101661 / EBR45</strain>
    </source>
</reference>
<sequence>MSINVSLCSRKVGEIKNFLEKFYQKEIDLDSDVGQWTYKYNRPLEAIDIISTVIDNSYEYSIKIFIQVDDGDIHMVTSENCNDIIKALLYLYYEDWDREEV</sequence>
<dbReference type="EMBL" id="CP003065">
    <property type="protein sequence ID" value="AEV68870.1"/>
    <property type="molecule type" value="Genomic_DNA"/>
</dbReference>
<dbReference type="RefSeq" id="WP_014255449.1">
    <property type="nucleotide sequence ID" value="NC_016627.1"/>
</dbReference>
<name>G8LXW7_ACECE</name>
<protein>
    <submittedName>
        <fullName evidence="1">Uncharacterized protein</fullName>
    </submittedName>
</protein>
<gene>
    <name evidence="1" type="ordered locus">Clocl_2283</name>
</gene>